<reference evidence="5 6" key="1">
    <citation type="submission" date="2012-05" db="EMBL/GenBank/DDBJ databases">
        <title>Recombination and specialization in a pathogen metapopulation.</title>
        <authorList>
            <person name="Gardiner A."/>
            <person name="Kemen E."/>
            <person name="Schultz-Larsen T."/>
            <person name="MacLean D."/>
            <person name="Van Oosterhout C."/>
            <person name="Jones J.D.G."/>
        </authorList>
    </citation>
    <scope>NUCLEOTIDE SEQUENCE [LARGE SCALE GENOMIC DNA]</scope>
    <source>
        <strain evidence="5 6">Ac Nc2</strain>
    </source>
</reference>
<evidence type="ECO:0000313" key="6">
    <source>
        <dbReference type="Proteomes" id="UP000053237"/>
    </source>
</evidence>
<feature type="domain" description="AB hydrolase-1" evidence="4">
    <location>
        <begin position="52"/>
        <end position="355"/>
    </location>
</feature>
<name>A0A024GV06_9STRA</name>
<keyword evidence="6" id="KW-1185">Reference proteome</keyword>
<organism evidence="5 6">
    <name type="scientific">Albugo candida</name>
    <dbReference type="NCBI Taxonomy" id="65357"/>
    <lineage>
        <taxon>Eukaryota</taxon>
        <taxon>Sar</taxon>
        <taxon>Stramenopiles</taxon>
        <taxon>Oomycota</taxon>
        <taxon>Peronosporomycetes</taxon>
        <taxon>Albuginales</taxon>
        <taxon>Albuginaceae</taxon>
        <taxon>Albugo</taxon>
    </lineage>
</organism>
<dbReference type="GO" id="GO:0004414">
    <property type="term" value="F:homoserine O-acetyltransferase activity"/>
    <property type="evidence" value="ECO:0007669"/>
    <property type="project" value="TreeGrafter"/>
</dbReference>
<dbReference type="SUPFAM" id="SSF53474">
    <property type="entry name" value="alpha/beta-Hydrolases"/>
    <property type="match status" value="1"/>
</dbReference>
<evidence type="ECO:0000256" key="2">
    <source>
        <dbReference type="ARBA" id="ARBA00022679"/>
    </source>
</evidence>
<dbReference type="PANTHER" id="PTHR32268">
    <property type="entry name" value="HOMOSERINE O-ACETYLTRANSFERASE"/>
    <property type="match status" value="1"/>
</dbReference>
<dbReference type="Gene3D" id="3.40.50.1820">
    <property type="entry name" value="alpha/beta hydrolase"/>
    <property type="match status" value="1"/>
</dbReference>
<sequence>MEDEYSDTKTSQHSIKEAAFRLPSLQLQSGTILSNVNIKYATYGRLAPKRDNVVVLCHALTGHPLVHQYWDAFVSRAWTDRYFIICTNILGSCYGTTGPCSIDPNTKKPFGPTFPFVTIQDAVKAQKRLLESMEIQSIKAVIGGSLGGMQTLEWALLAQEEPHMNIQSIVPIACPSQHSAWQIAFNELQRQAIRMDPLFCNGYFDPDSPPSQGFSLARQIAMVSYRTHQAYVAKYGREKHSGDHRMCRHSVENISNDSVPFLVQSYLHYQGEKFLSRFDVNSYMTLSHMMDSHDVGRGRGGVGQALNSIKQPALVIGVDTDVLYPVVEQQELARGLPNATLKILNSKHGHDAFLLEQKRISDWTWEFLQKI</sequence>
<comment type="caution">
    <text evidence="5">The sequence shown here is derived from an EMBL/GenBank/DDBJ whole genome shotgun (WGS) entry which is preliminary data.</text>
</comment>
<dbReference type="InParanoid" id="A0A024GV06"/>
<feature type="active site" evidence="3">
    <location>
        <position position="350"/>
    </location>
</feature>
<dbReference type="InterPro" id="IPR029058">
    <property type="entry name" value="AB_hydrolase_fold"/>
</dbReference>
<dbReference type="HAMAP" id="MF_00296">
    <property type="entry name" value="MetX_acyltransf"/>
    <property type="match status" value="1"/>
</dbReference>
<feature type="active site" evidence="3">
    <location>
        <position position="321"/>
    </location>
</feature>
<feature type="active site" description="Nucleophile" evidence="3">
    <location>
        <position position="145"/>
    </location>
</feature>
<dbReference type="NCBIfam" id="TIGR01392">
    <property type="entry name" value="homoserO_Ac_trn"/>
    <property type="match status" value="1"/>
</dbReference>
<dbReference type="InterPro" id="IPR008220">
    <property type="entry name" value="HAT_MetX-like"/>
</dbReference>
<dbReference type="PANTHER" id="PTHR32268:SF11">
    <property type="entry name" value="HOMOSERINE O-ACETYLTRANSFERASE"/>
    <property type="match status" value="1"/>
</dbReference>
<dbReference type="OrthoDB" id="191364at2759"/>
<dbReference type="Pfam" id="PF00561">
    <property type="entry name" value="Abhydrolase_1"/>
    <property type="match status" value="1"/>
</dbReference>
<dbReference type="AlphaFoldDB" id="A0A024GV06"/>
<evidence type="ECO:0000259" key="4">
    <source>
        <dbReference type="Pfam" id="PF00561"/>
    </source>
</evidence>
<accession>A0A024GV06</accession>
<dbReference type="GO" id="GO:0009086">
    <property type="term" value="P:methionine biosynthetic process"/>
    <property type="evidence" value="ECO:0007669"/>
    <property type="project" value="TreeGrafter"/>
</dbReference>
<dbReference type="STRING" id="65357.A0A024GV06"/>
<gene>
    <name evidence="5" type="ORF">BN9_121500</name>
</gene>
<evidence type="ECO:0000313" key="5">
    <source>
        <dbReference type="EMBL" id="CCI50421.1"/>
    </source>
</evidence>
<dbReference type="NCBIfam" id="NF001209">
    <property type="entry name" value="PRK00175.1"/>
    <property type="match status" value="1"/>
</dbReference>
<proteinExistence type="inferred from homology"/>
<keyword evidence="2" id="KW-0808">Transferase</keyword>
<dbReference type="Proteomes" id="UP000053237">
    <property type="component" value="Unassembled WGS sequence"/>
</dbReference>
<dbReference type="GO" id="GO:0009092">
    <property type="term" value="P:homoserine metabolic process"/>
    <property type="evidence" value="ECO:0007669"/>
    <property type="project" value="TreeGrafter"/>
</dbReference>
<protein>
    <recommendedName>
        <fullName evidence="4">AB hydrolase-1 domain-containing protein</fullName>
    </recommendedName>
</protein>
<comment type="similarity">
    <text evidence="1">Belongs to the AB hydrolase superfamily. MetX family.</text>
</comment>
<dbReference type="InterPro" id="IPR000073">
    <property type="entry name" value="AB_hydrolase_1"/>
</dbReference>
<dbReference type="EMBL" id="CAIX01000489">
    <property type="protein sequence ID" value="CCI50421.1"/>
    <property type="molecule type" value="Genomic_DNA"/>
</dbReference>
<evidence type="ECO:0000256" key="3">
    <source>
        <dbReference type="PIRSR" id="PIRSR000443-1"/>
    </source>
</evidence>
<evidence type="ECO:0000256" key="1">
    <source>
        <dbReference type="ARBA" id="ARBA00006886"/>
    </source>
</evidence>
<dbReference type="PIRSF" id="PIRSF000443">
    <property type="entry name" value="Homoser_Ac_trans"/>
    <property type="match status" value="1"/>
</dbReference>